<dbReference type="Gene3D" id="2.40.110.10">
    <property type="entry name" value="Butyryl-CoA Dehydrogenase, subunit A, domain 2"/>
    <property type="match status" value="1"/>
</dbReference>
<protein>
    <submittedName>
        <fullName evidence="10">Putative acyl-CoA dehydrogenase</fullName>
    </submittedName>
</protein>
<dbReference type="PANTHER" id="PTHR43884">
    <property type="entry name" value="ACYL-COA DEHYDROGENASE"/>
    <property type="match status" value="1"/>
</dbReference>
<organism evidence="10 11">
    <name type="scientific">Candidatus Nitrosotalea okcheonensis</name>
    <dbReference type="NCBI Taxonomy" id="1903276"/>
    <lineage>
        <taxon>Archaea</taxon>
        <taxon>Nitrososphaerota</taxon>
        <taxon>Nitrososphaeria</taxon>
        <taxon>Nitrosotaleales</taxon>
        <taxon>Nitrosotaleaceae</taxon>
        <taxon>Nitrosotalea</taxon>
    </lineage>
</organism>
<evidence type="ECO:0000256" key="5">
    <source>
        <dbReference type="RuleBase" id="RU362125"/>
    </source>
</evidence>
<dbReference type="InterPro" id="IPR006091">
    <property type="entry name" value="Acyl-CoA_Oxase/DH_mid-dom"/>
</dbReference>
<dbReference type="SUPFAM" id="SSF47203">
    <property type="entry name" value="Acyl-CoA dehydrogenase C-terminal domain-like"/>
    <property type="match status" value="1"/>
</dbReference>
<dbReference type="Pfam" id="PF00441">
    <property type="entry name" value="Acyl-CoA_dh_1"/>
    <property type="match status" value="2"/>
</dbReference>
<dbReference type="Pfam" id="PF02771">
    <property type="entry name" value="Acyl-CoA_dh_N"/>
    <property type="match status" value="1"/>
</dbReference>
<dbReference type="Gene3D" id="1.10.540.10">
    <property type="entry name" value="Acyl-CoA dehydrogenase/oxidase, N-terminal domain"/>
    <property type="match status" value="1"/>
</dbReference>
<keyword evidence="6" id="KW-0175">Coiled coil</keyword>
<evidence type="ECO:0000259" key="8">
    <source>
        <dbReference type="Pfam" id="PF02770"/>
    </source>
</evidence>
<evidence type="ECO:0000259" key="9">
    <source>
        <dbReference type="Pfam" id="PF02771"/>
    </source>
</evidence>
<keyword evidence="11" id="KW-1185">Reference proteome</keyword>
<dbReference type="Gene3D" id="1.20.140.10">
    <property type="entry name" value="Butyryl-CoA Dehydrogenase, subunit A, domain 3"/>
    <property type="match status" value="1"/>
</dbReference>
<evidence type="ECO:0000256" key="6">
    <source>
        <dbReference type="SAM" id="Coils"/>
    </source>
</evidence>
<dbReference type="Proteomes" id="UP000230607">
    <property type="component" value="Chromosome 1"/>
</dbReference>
<feature type="domain" description="Acyl-CoA dehydrogenase/oxidase N-terminal" evidence="9">
    <location>
        <begin position="25"/>
        <end position="135"/>
    </location>
</feature>
<feature type="domain" description="Acyl-CoA dehydrogenase/oxidase C-terminal" evidence="7">
    <location>
        <begin position="243"/>
        <end position="321"/>
    </location>
</feature>
<dbReference type="InterPro" id="IPR036250">
    <property type="entry name" value="AcylCo_DH-like_C"/>
</dbReference>
<keyword evidence="4 5" id="KW-0274">FAD</keyword>
<accession>A0A2H1FBW6</accession>
<dbReference type="PANTHER" id="PTHR43884:SF12">
    <property type="entry name" value="ISOVALERYL-COA DEHYDROGENASE, MITOCHONDRIAL-RELATED"/>
    <property type="match status" value="1"/>
</dbReference>
<sequence length="428" mass="47933">MICIGSQLNKTMSYSNISKMNFEVSEEQKIFLDKIDRVCKSIRDYETRCYLDERMNDRVIPEFGEIGMLGCPISKKYGGLGYDILTYLFAIERIGREGNSLRTFFSAHVSIGQMVIQNWGTEEQKKKYLTNTVNGNNIMGFALTEPDAGSDPKKMTTTFEERGSNYVLNGTKHWVGNGTFAKLITTYAKGSDGKISAFIVDTSSKGFDAQEMKNKMGLLTVKNAEITFENCLVQKQNLLGKIGNGLSVAFSALIDGRLSVAAGAVGVMKDCLDESIAYSQKREQHGSVLAKKQLTQEHLATMIVNIESSRWLVYRAGMARQKLHDYVEDLKEKDANWLDALNRENKEYSALRNRADRLAAIAKLHATNAAFDCANRAVQIFGSYGYQKTSRVARHFLDSRAIIIYEGANEVLKLKIASLEMGDKYDAY</sequence>
<keyword evidence="3 5" id="KW-0285">Flavoprotein</keyword>
<keyword evidence="5" id="KW-0560">Oxidoreductase</keyword>
<evidence type="ECO:0000256" key="3">
    <source>
        <dbReference type="ARBA" id="ARBA00022630"/>
    </source>
</evidence>
<evidence type="ECO:0000313" key="11">
    <source>
        <dbReference type="Proteomes" id="UP000230607"/>
    </source>
</evidence>
<gene>
    <name evidence="10" type="ORF">NCS_10063</name>
</gene>
<dbReference type="GO" id="GO:0003995">
    <property type="term" value="F:acyl-CoA dehydrogenase activity"/>
    <property type="evidence" value="ECO:0007669"/>
    <property type="project" value="TreeGrafter"/>
</dbReference>
<dbReference type="InterPro" id="IPR013786">
    <property type="entry name" value="AcylCoA_DH/ox_N"/>
</dbReference>
<dbReference type="InterPro" id="IPR046373">
    <property type="entry name" value="Acyl-CoA_Oxase/DH_mid-dom_sf"/>
</dbReference>
<evidence type="ECO:0000256" key="4">
    <source>
        <dbReference type="ARBA" id="ARBA00022827"/>
    </source>
</evidence>
<evidence type="ECO:0000313" key="10">
    <source>
        <dbReference type="EMBL" id="SMH70256.1"/>
    </source>
</evidence>
<comment type="similarity">
    <text evidence="2 5">Belongs to the acyl-CoA dehydrogenase family.</text>
</comment>
<dbReference type="AlphaFoldDB" id="A0A2H1FBW6"/>
<evidence type="ECO:0000259" key="7">
    <source>
        <dbReference type="Pfam" id="PF00441"/>
    </source>
</evidence>
<name>A0A2H1FBW6_9ARCH</name>
<dbReference type="GO" id="GO:0050660">
    <property type="term" value="F:flavin adenine dinucleotide binding"/>
    <property type="evidence" value="ECO:0007669"/>
    <property type="project" value="InterPro"/>
</dbReference>
<dbReference type="EMBL" id="LT841358">
    <property type="protein sequence ID" value="SMH70256.1"/>
    <property type="molecule type" value="Genomic_DNA"/>
</dbReference>
<feature type="domain" description="Acyl-CoA oxidase/dehydrogenase middle" evidence="8">
    <location>
        <begin position="140"/>
        <end position="231"/>
    </location>
</feature>
<feature type="coiled-coil region" evidence="6">
    <location>
        <begin position="327"/>
        <end position="361"/>
    </location>
</feature>
<proteinExistence type="inferred from homology"/>
<dbReference type="SUPFAM" id="SSF56645">
    <property type="entry name" value="Acyl-CoA dehydrogenase NM domain-like"/>
    <property type="match status" value="1"/>
</dbReference>
<dbReference type="InterPro" id="IPR037069">
    <property type="entry name" value="AcylCoA_DH/ox_N_sf"/>
</dbReference>
<evidence type="ECO:0000256" key="1">
    <source>
        <dbReference type="ARBA" id="ARBA00001974"/>
    </source>
</evidence>
<dbReference type="InterPro" id="IPR009100">
    <property type="entry name" value="AcylCoA_DH/oxidase_NM_dom_sf"/>
</dbReference>
<evidence type="ECO:0000256" key="2">
    <source>
        <dbReference type="ARBA" id="ARBA00009347"/>
    </source>
</evidence>
<dbReference type="InterPro" id="IPR009075">
    <property type="entry name" value="AcylCo_DH/oxidase_C"/>
</dbReference>
<feature type="domain" description="Acyl-CoA dehydrogenase/oxidase C-terminal" evidence="7">
    <location>
        <begin position="356"/>
        <end position="417"/>
    </location>
</feature>
<comment type="cofactor">
    <cofactor evidence="1 5">
        <name>FAD</name>
        <dbReference type="ChEBI" id="CHEBI:57692"/>
    </cofactor>
</comment>
<dbReference type="Pfam" id="PF02770">
    <property type="entry name" value="Acyl-CoA_dh_M"/>
    <property type="match status" value="1"/>
</dbReference>
<reference evidence="11" key="1">
    <citation type="submission" date="2017-03" db="EMBL/GenBank/DDBJ databases">
        <authorList>
            <person name="Herbold C."/>
        </authorList>
    </citation>
    <scope>NUCLEOTIDE SEQUENCE [LARGE SCALE GENOMIC DNA]</scope>
</reference>